<evidence type="ECO:0000256" key="36">
    <source>
        <dbReference type="ARBA" id="ARBA00048699"/>
    </source>
</evidence>
<comment type="catalytic activity">
    <reaction evidence="39">
        <text>1-hexadecanoyl-2-(9Z)-octadecenoyl-3-octadecanoyl-sn-glycerol + H2O = 1-hexadecanoyl-3-octadecanoyl-sn-glycerol + (9Z)-octadecenoate + H(+)</text>
        <dbReference type="Rhea" id="RHEA:41103"/>
        <dbReference type="ChEBI" id="CHEBI:15377"/>
        <dbReference type="ChEBI" id="CHEBI:15378"/>
        <dbReference type="ChEBI" id="CHEBI:30823"/>
        <dbReference type="ChEBI" id="CHEBI:77623"/>
        <dbReference type="ChEBI" id="CHEBI:77624"/>
    </reaction>
    <physiologicalReaction direction="left-to-right" evidence="39">
        <dbReference type="Rhea" id="RHEA:41104"/>
    </physiologicalReaction>
</comment>
<dbReference type="KEGG" id="btab:109043820"/>
<protein>
    <recommendedName>
        <fullName evidence="3">Phospholipase B1, membrane-associated</fullName>
    </recommendedName>
    <alternativeName>
        <fullName evidence="16">Lysophospholipase</fullName>
    </alternativeName>
    <alternativeName>
        <fullName evidence="17">Phospholipase A2</fullName>
    </alternativeName>
    <alternativeName>
        <fullName evidence="19">Phospholipase B/lipase</fullName>
    </alternativeName>
    <alternativeName>
        <fullName evidence="18">Triacylglycerol lipase</fullName>
    </alternativeName>
</protein>
<evidence type="ECO:0000256" key="9">
    <source>
        <dbReference type="ARBA" id="ARBA00022989"/>
    </source>
</evidence>
<evidence type="ECO:0000256" key="15">
    <source>
        <dbReference type="ARBA" id="ARBA00023422"/>
    </source>
</evidence>
<keyword evidence="7" id="KW-0677">Repeat</keyword>
<evidence type="ECO:0000256" key="5">
    <source>
        <dbReference type="ARBA" id="ARBA00022692"/>
    </source>
</evidence>
<comment type="catalytic activity">
    <reaction evidence="22">
        <text>1,3-dihexadecanoyl-2-(9Z-octadecenoyl)glycerol + H2O = 1-hexadecanoyl-2-(9Z-octadecenoyl)-glycerol + hexadecanoate + H(+)</text>
        <dbReference type="Rhea" id="RHEA:40979"/>
        <dbReference type="ChEBI" id="CHEBI:7896"/>
        <dbReference type="ChEBI" id="CHEBI:15377"/>
        <dbReference type="ChEBI" id="CHEBI:15378"/>
        <dbReference type="ChEBI" id="CHEBI:75585"/>
        <dbReference type="ChEBI" id="CHEBI:75688"/>
    </reaction>
    <physiologicalReaction direction="left-to-right" evidence="22">
        <dbReference type="Rhea" id="RHEA:40980"/>
    </physiologicalReaction>
</comment>
<comment type="subcellular location">
    <subcellularLocation>
        <location evidence="1">Apical cell membrane</location>
        <topology evidence="1">Single-pass type I membrane protein</topology>
    </subcellularLocation>
</comment>
<dbReference type="PANTHER" id="PTHR21325">
    <property type="entry name" value="PHOSPHOLIPASE B, PLB1"/>
    <property type="match status" value="1"/>
</dbReference>
<evidence type="ECO:0000256" key="2">
    <source>
        <dbReference type="ARBA" id="ARBA00009979"/>
    </source>
</evidence>
<comment type="catalytic activity">
    <reaction evidence="34">
        <text>1-hexadecanoyl-2-(9Z-octadecenoyl)-sn-glycero-3-phosphoethanolamine + H2O = 1-hexadecanoyl-sn-glycero-3-phosphoethanolamine + (9Z)-octadecenoate + H(+)</text>
        <dbReference type="Rhea" id="RHEA:40911"/>
        <dbReference type="ChEBI" id="CHEBI:15377"/>
        <dbReference type="ChEBI" id="CHEBI:15378"/>
        <dbReference type="ChEBI" id="CHEBI:30823"/>
        <dbReference type="ChEBI" id="CHEBI:73004"/>
        <dbReference type="ChEBI" id="CHEBI:73007"/>
    </reaction>
    <physiologicalReaction direction="left-to-right" evidence="34">
        <dbReference type="Rhea" id="RHEA:40912"/>
    </physiologicalReaction>
</comment>
<evidence type="ECO:0000313" key="45">
    <source>
        <dbReference type="Proteomes" id="UP001152759"/>
    </source>
</evidence>
<evidence type="ECO:0000313" key="44">
    <source>
        <dbReference type="EMBL" id="CAH0386793.1"/>
    </source>
</evidence>
<evidence type="ECO:0000256" key="24">
    <source>
        <dbReference type="ARBA" id="ARBA00047459"/>
    </source>
</evidence>
<evidence type="ECO:0000256" key="28">
    <source>
        <dbReference type="ARBA" id="ARBA00048058"/>
    </source>
</evidence>
<comment type="catalytic activity">
    <reaction evidence="38">
        <text>1-O-hexadecyl-2-(9Z)-octadecenoyl-sn-glycero-3-phosphocholine + H2O = 1-O-hexadecyl-sn-glycero-3-phosphocholine + (9Z)-octadecenoate + H(+)</text>
        <dbReference type="Rhea" id="RHEA:40915"/>
        <dbReference type="ChEBI" id="CHEBI:15377"/>
        <dbReference type="ChEBI" id="CHEBI:15378"/>
        <dbReference type="ChEBI" id="CHEBI:30823"/>
        <dbReference type="ChEBI" id="CHEBI:34112"/>
        <dbReference type="ChEBI" id="CHEBI:64496"/>
    </reaction>
    <physiologicalReaction direction="left-to-right" evidence="38">
        <dbReference type="Rhea" id="RHEA:40916"/>
    </physiologicalReaction>
</comment>
<evidence type="ECO:0000256" key="16">
    <source>
        <dbReference type="ARBA" id="ARBA00029723"/>
    </source>
</evidence>
<evidence type="ECO:0000256" key="25">
    <source>
        <dbReference type="ARBA" id="ARBA00048011"/>
    </source>
</evidence>
<evidence type="ECO:0000256" key="13">
    <source>
        <dbReference type="ARBA" id="ARBA00023369"/>
    </source>
</evidence>
<comment type="catalytic activity">
    <reaction evidence="30">
        <text>1-hexadecanoyl-2-(9Z,12Z-octadecadienoyl)-sn-glycero-3-phosphocholine + H2O = 2-(9Z,12Z-octadecadienoyl)-sn-glycero-3-phosphocholine + hexadecanoate + H(+)</text>
        <dbReference type="Rhea" id="RHEA:40971"/>
        <dbReference type="ChEBI" id="CHEBI:7896"/>
        <dbReference type="ChEBI" id="CHEBI:15377"/>
        <dbReference type="ChEBI" id="CHEBI:15378"/>
        <dbReference type="ChEBI" id="CHEBI:73002"/>
        <dbReference type="ChEBI" id="CHEBI:76084"/>
    </reaction>
    <physiologicalReaction direction="left-to-right" evidence="30">
        <dbReference type="Rhea" id="RHEA:40972"/>
    </physiologicalReaction>
</comment>
<keyword evidence="11" id="KW-0472">Membrane</keyword>
<comment type="catalytic activity">
    <reaction evidence="29">
        <text>1,2-dihexadecanoyl-sn-glycero-3-phosphocholine + H2O = 1-hexadecanoyl-sn-glycero-3-phosphocholine + hexadecanoate + H(+)</text>
        <dbReference type="Rhea" id="RHEA:41223"/>
        <dbReference type="ChEBI" id="CHEBI:7896"/>
        <dbReference type="ChEBI" id="CHEBI:15377"/>
        <dbReference type="ChEBI" id="CHEBI:15378"/>
        <dbReference type="ChEBI" id="CHEBI:72998"/>
        <dbReference type="ChEBI" id="CHEBI:72999"/>
    </reaction>
    <physiologicalReaction direction="left-to-right" evidence="29">
        <dbReference type="Rhea" id="RHEA:41224"/>
    </physiologicalReaction>
</comment>
<comment type="catalytic activity">
    <reaction evidence="15">
        <text>a 1,2-diacyl-sn-glycero-3-phosphocholine + H2O = a 1-acyl-sn-glycero-3-phosphocholine + a fatty acid + H(+)</text>
        <dbReference type="Rhea" id="RHEA:15801"/>
        <dbReference type="ChEBI" id="CHEBI:15377"/>
        <dbReference type="ChEBI" id="CHEBI:15378"/>
        <dbReference type="ChEBI" id="CHEBI:28868"/>
        <dbReference type="ChEBI" id="CHEBI:57643"/>
        <dbReference type="ChEBI" id="CHEBI:58168"/>
        <dbReference type="EC" id="3.1.1.4"/>
    </reaction>
    <physiologicalReaction direction="left-to-right" evidence="15">
        <dbReference type="Rhea" id="RHEA:15802"/>
    </physiologicalReaction>
</comment>
<gene>
    <name evidence="44" type="ORF">BEMITA_LOCUS5866</name>
</gene>
<evidence type="ECO:0000256" key="34">
    <source>
        <dbReference type="ARBA" id="ARBA00048613"/>
    </source>
</evidence>
<sequence length="450" mass="51024">MARMKSSWVMRRAWSDGKMRLLLLSLALLVHRLTEDEVFAQVMTYDQLIGSPAYNIRSYRQINTTDGPIIIYPGRQNDGIRKQPLFSEELPFPCANATALGVGRSIERPTSVHKLRPGDIDVVGAMGDSLVAGNGALEEYALGTLIEYRGVSWCAGGEGTWRQFMTLPNILKEFNPDVRGYSVGKGEWLAPNSHMNVAFPVSADADALRQAQLLVKKMKTDPTVDFDNDWKLITLFFGANDLCSGQCYDKEGTSALQHKKKLQIALDYLQANLPRTLVNLVPVLDVSVSMRVKRSLVCRLLHRFFCTCFHQSGNIDEMAVITQLVRDYQRAEETLVKSGRYNKKEDFTVVIQPFIKLFNAPLKSDRKTRLKEVIDISYVTYDCFHFSQKGHALAANLLWNNMLEPLGQKSETTMNYVMERFRCPTPDTPYIFTYNNTVNLYQYGKQDAPL</sequence>
<comment type="catalytic activity">
    <reaction evidence="36">
        <text>1-hexadecanoyl-2-(9Z-octadecenoyl)-sn-glycero-3-phosphocholine + H2O = 1-hexadecanoyl-sn-glycero-3-phosphocholine + (9Z)-octadecenoate + H(+)</text>
        <dbReference type="Rhea" id="RHEA:38779"/>
        <dbReference type="ChEBI" id="CHEBI:15377"/>
        <dbReference type="ChEBI" id="CHEBI:15378"/>
        <dbReference type="ChEBI" id="CHEBI:30823"/>
        <dbReference type="ChEBI" id="CHEBI:72998"/>
        <dbReference type="ChEBI" id="CHEBI:73001"/>
    </reaction>
    <physiologicalReaction direction="left-to-right" evidence="36">
        <dbReference type="Rhea" id="RHEA:38780"/>
    </physiologicalReaction>
</comment>
<evidence type="ECO:0000256" key="42">
    <source>
        <dbReference type="ARBA" id="ARBA00049461"/>
    </source>
</evidence>
<evidence type="ECO:0000256" key="1">
    <source>
        <dbReference type="ARBA" id="ARBA00004247"/>
    </source>
</evidence>
<keyword evidence="12" id="KW-0325">Glycoprotein</keyword>
<dbReference type="InterPro" id="IPR036514">
    <property type="entry name" value="SGNH_hydro_sf"/>
</dbReference>
<comment type="catalytic activity">
    <reaction evidence="13">
        <text>a triacylglycerol + H2O = a diacylglycerol + a fatty acid + H(+)</text>
        <dbReference type="Rhea" id="RHEA:12044"/>
        <dbReference type="ChEBI" id="CHEBI:15377"/>
        <dbReference type="ChEBI" id="CHEBI:15378"/>
        <dbReference type="ChEBI" id="CHEBI:17855"/>
        <dbReference type="ChEBI" id="CHEBI:18035"/>
        <dbReference type="ChEBI" id="CHEBI:28868"/>
        <dbReference type="EC" id="3.1.1.3"/>
    </reaction>
    <physiologicalReaction direction="left-to-right" evidence="13">
        <dbReference type="Rhea" id="RHEA:12045"/>
    </physiologicalReaction>
</comment>
<keyword evidence="4" id="KW-1003">Cell membrane</keyword>
<comment type="similarity">
    <text evidence="2">Belongs to the 'GDSL' lipolytic enzyme family. Phospholipase B1 subfamily.</text>
</comment>
<evidence type="ECO:0000256" key="38">
    <source>
        <dbReference type="ARBA" id="ARBA00048872"/>
    </source>
</evidence>
<dbReference type="GO" id="GO:0016324">
    <property type="term" value="C:apical plasma membrane"/>
    <property type="evidence" value="ECO:0007669"/>
    <property type="project" value="UniProtKB-SubCell"/>
</dbReference>
<evidence type="ECO:0000256" key="32">
    <source>
        <dbReference type="ARBA" id="ARBA00048386"/>
    </source>
</evidence>
<evidence type="ECO:0000256" key="37">
    <source>
        <dbReference type="ARBA" id="ARBA00048869"/>
    </source>
</evidence>
<dbReference type="SUPFAM" id="SSF52266">
    <property type="entry name" value="SGNH hydrolase"/>
    <property type="match status" value="1"/>
</dbReference>
<evidence type="ECO:0000256" key="18">
    <source>
        <dbReference type="ARBA" id="ARBA00031485"/>
    </source>
</evidence>
<dbReference type="InterPro" id="IPR038885">
    <property type="entry name" value="PLB1"/>
</dbReference>
<evidence type="ECO:0000256" key="27">
    <source>
        <dbReference type="ARBA" id="ARBA00048049"/>
    </source>
</evidence>
<evidence type="ECO:0000256" key="41">
    <source>
        <dbReference type="ARBA" id="ARBA00049372"/>
    </source>
</evidence>
<evidence type="ECO:0000256" key="35">
    <source>
        <dbReference type="ARBA" id="ARBA00048656"/>
    </source>
</evidence>
<keyword evidence="8" id="KW-0378">Hydrolase</keyword>
<evidence type="ECO:0000256" key="29">
    <source>
        <dbReference type="ARBA" id="ARBA00048227"/>
    </source>
</evidence>
<comment type="catalytic activity">
    <reaction evidence="32">
        <text>1,2,3-tri-(9Z-octadecenoyl)-glycerol + H2O = di-(9Z)-octadecenoylglycerol + (9Z)-octadecenoate + H(+)</text>
        <dbReference type="Rhea" id="RHEA:38575"/>
        <dbReference type="ChEBI" id="CHEBI:15377"/>
        <dbReference type="ChEBI" id="CHEBI:15378"/>
        <dbReference type="ChEBI" id="CHEBI:30823"/>
        <dbReference type="ChEBI" id="CHEBI:53753"/>
        <dbReference type="ChEBI" id="CHEBI:75945"/>
    </reaction>
    <physiologicalReaction direction="left-to-right" evidence="32">
        <dbReference type="Rhea" id="RHEA:38576"/>
    </physiologicalReaction>
</comment>
<keyword evidence="6 43" id="KW-0732">Signal</keyword>
<evidence type="ECO:0000256" key="22">
    <source>
        <dbReference type="ARBA" id="ARBA00047363"/>
    </source>
</evidence>
<comment type="catalytic activity">
    <reaction evidence="37">
        <text>1,3-dihexadecanoyl-2-(9Z-octadecenoyl)glycerol + H2O = 1,3-dihexadecanoylglycerol + (9Z)-octadecenoate + H(+)</text>
        <dbReference type="Rhea" id="RHEA:40983"/>
        <dbReference type="ChEBI" id="CHEBI:15377"/>
        <dbReference type="ChEBI" id="CHEBI:15378"/>
        <dbReference type="ChEBI" id="CHEBI:30823"/>
        <dbReference type="ChEBI" id="CHEBI:75688"/>
        <dbReference type="ChEBI" id="CHEBI:77619"/>
    </reaction>
    <physiologicalReaction direction="left-to-right" evidence="37">
        <dbReference type="Rhea" id="RHEA:40984"/>
    </physiologicalReaction>
</comment>
<comment type="catalytic activity">
    <reaction evidence="27">
        <text>a 1-O-alkyl-2-acyl-sn-glycero-3-phosphocholine + H2O = a 1-O-alkyl-sn-glycero-3-phosphocholine + a fatty acid + H(+)</text>
        <dbReference type="Rhea" id="RHEA:36231"/>
        <dbReference type="ChEBI" id="CHEBI:15377"/>
        <dbReference type="ChEBI" id="CHEBI:15378"/>
        <dbReference type="ChEBI" id="CHEBI:28868"/>
        <dbReference type="ChEBI" id="CHEBI:30909"/>
        <dbReference type="ChEBI" id="CHEBI:36702"/>
        <dbReference type="EC" id="3.1.1.4"/>
    </reaction>
    <physiologicalReaction direction="left-to-right" evidence="27">
        <dbReference type="Rhea" id="RHEA:36232"/>
    </physiologicalReaction>
</comment>
<evidence type="ECO:0000256" key="8">
    <source>
        <dbReference type="ARBA" id="ARBA00022801"/>
    </source>
</evidence>
<dbReference type="GO" id="GO:0004622">
    <property type="term" value="F:phosphatidylcholine lysophospholipase activity"/>
    <property type="evidence" value="ECO:0007669"/>
    <property type="project" value="UniProtKB-EC"/>
</dbReference>
<comment type="catalytic activity">
    <reaction evidence="26">
        <text>1-hexadecanoyl-2-(9Z-octadecenoyl)-sn-glycero-3-phospho-(1'-sn-glycerol) + H2O = 1-hexadecanoyl-sn-glycero-3-phospho-(1'-sn-glycerol) + (9Z)-octadecenoate + H(+)</text>
        <dbReference type="Rhea" id="RHEA:40919"/>
        <dbReference type="ChEBI" id="CHEBI:15377"/>
        <dbReference type="ChEBI" id="CHEBI:15378"/>
        <dbReference type="ChEBI" id="CHEBI:30823"/>
        <dbReference type="ChEBI" id="CHEBI:72841"/>
        <dbReference type="ChEBI" id="CHEBI:75158"/>
    </reaction>
    <physiologicalReaction direction="left-to-right" evidence="26">
        <dbReference type="Rhea" id="RHEA:40920"/>
    </physiologicalReaction>
</comment>
<evidence type="ECO:0000256" key="3">
    <source>
        <dbReference type="ARBA" id="ARBA00015133"/>
    </source>
</evidence>
<comment type="catalytic activity">
    <reaction evidence="25">
        <text>2,3-di-(9Z)-octadecenoyl-sn-glycerol + H2O = 3-(9Z-octadecenoyl)-sn-glycerol + (9Z)-octadecenoate + H(+)</text>
        <dbReference type="Rhea" id="RHEA:42604"/>
        <dbReference type="ChEBI" id="CHEBI:15377"/>
        <dbReference type="ChEBI" id="CHEBI:15378"/>
        <dbReference type="ChEBI" id="CHEBI:30823"/>
        <dbReference type="ChEBI" id="CHEBI:75824"/>
        <dbReference type="ChEBI" id="CHEBI:75938"/>
    </reaction>
    <physiologicalReaction direction="left-to-right" evidence="25">
        <dbReference type="Rhea" id="RHEA:42605"/>
    </physiologicalReaction>
</comment>
<evidence type="ECO:0000256" key="10">
    <source>
        <dbReference type="ARBA" id="ARBA00023098"/>
    </source>
</evidence>
<evidence type="ECO:0000256" key="26">
    <source>
        <dbReference type="ARBA" id="ARBA00048015"/>
    </source>
</evidence>
<evidence type="ECO:0000256" key="30">
    <source>
        <dbReference type="ARBA" id="ARBA00048362"/>
    </source>
</evidence>
<dbReference type="GO" id="GO:0006644">
    <property type="term" value="P:phospholipid metabolic process"/>
    <property type="evidence" value="ECO:0007669"/>
    <property type="project" value="TreeGrafter"/>
</dbReference>
<comment type="catalytic activity">
    <reaction evidence="42">
        <text>2-(9Z-octadecenoyl)-glycerol + H2O = glycerol + (9Z)-octadecenoate + H(+)</text>
        <dbReference type="Rhea" id="RHEA:38491"/>
        <dbReference type="ChEBI" id="CHEBI:15377"/>
        <dbReference type="ChEBI" id="CHEBI:15378"/>
        <dbReference type="ChEBI" id="CHEBI:17754"/>
        <dbReference type="ChEBI" id="CHEBI:30823"/>
        <dbReference type="ChEBI" id="CHEBI:73990"/>
    </reaction>
    <physiologicalReaction direction="left-to-right" evidence="42">
        <dbReference type="Rhea" id="RHEA:38492"/>
    </physiologicalReaction>
</comment>
<keyword evidence="45" id="KW-1185">Reference proteome</keyword>
<comment type="catalytic activity">
    <reaction evidence="33">
        <text>a 1-acyl-sn-glycero-3-phosphocholine + H2O = sn-glycerol 3-phosphocholine + a fatty acid + H(+)</text>
        <dbReference type="Rhea" id="RHEA:15177"/>
        <dbReference type="ChEBI" id="CHEBI:15377"/>
        <dbReference type="ChEBI" id="CHEBI:15378"/>
        <dbReference type="ChEBI" id="CHEBI:16870"/>
        <dbReference type="ChEBI" id="CHEBI:28868"/>
        <dbReference type="ChEBI" id="CHEBI:58168"/>
        <dbReference type="EC" id="3.1.1.5"/>
    </reaction>
    <physiologicalReaction direction="left-to-right" evidence="33">
        <dbReference type="Rhea" id="RHEA:15178"/>
    </physiologicalReaction>
</comment>
<evidence type="ECO:0000256" key="31">
    <source>
        <dbReference type="ARBA" id="ARBA00048374"/>
    </source>
</evidence>
<comment type="catalytic activity">
    <reaction evidence="28">
        <text>1,2-di-(9Z-octadecenoyl)-sn-glycero-3-phosphocholine + H2O = 1-(9Z-octadecenoyl)-sn-glycero-3-phosphocholine + (9Z)-octadecenoate + H(+)</text>
        <dbReference type="Rhea" id="RHEA:40923"/>
        <dbReference type="ChEBI" id="CHEBI:15377"/>
        <dbReference type="ChEBI" id="CHEBI:15378"/>
        <dbReference type="ChEBI" id="CHEBI:28610"/>
        <dbReference type="ChEBI" id="CHEBI:30823"/>
        <dbReference type="ChEBI" id="CHEBI:74669"/>
    </reaction>
    <physiologicalReaction direction="left-to-right" evidence="28">
        <dbReference type="Rhea" id="RHEA:40924"/>
    </physiologicalReaction>
</comment>
<dbReference type="EMBL" id="OU963864">
    <property type="protein sequence ID" value="CAH0386793.1"/>
    <property type="molecule type" value="Genomic_DNA"/>
</dbReference>
<comment type="catalytic activity">
    <reaction evidence="14">
        <text>1-hexadecanoyl-2-(9Z,12Z-octadecadienoyl)-sn-glycero-3-phosphocholine + H2O = (9Z,12Z)-octadecadienoate + 1-hexadecanoyl-sn-glycero-3-phosphocholine + H(+)</text>
        <dbReference type="Rhea" id="RHEA:40811"/>
        <dbReference type="ChEBI" id="CHEBI:15377"/>
        <dbReference type="ChEBI" id="CHEBI:15378"/>
        <dbReference type="ChEBI" id="CHEBI:30245"/>
        <dbReference type="ChEBI" id="CHEBI:72998"/>
        <dbReference type="ChEBI" id="CHEBI:73002"/>
    </reaction>
    <physiologicalReaction direction="left-to-right" evidence="14">
        <dbReference type="Rhea" id="RHEA:40812"/>
    </physiologicalReaction>
</comment>
<dbReference type="AlphaFoldDB" id="A0A9P0A9B8"/>
<proteinExistence type="inferred from homology"/>
<comment type="catalytic activity">
    <reaction evidence="24">
        <text>1-hexadecanoyl-2-(9Z)-octadecenoyl-3-octadecanoyl-sn-glycerol + H2O = 1-hexadecanoyl-2-(9Z-octadecenoyl)-sn-glycerol + octadecanoate + H(+)</text>
        <dbReference type="Rhea" id="RHEA:41111"/>
        <dbReference type="ChEBI" id="CHEBI:15377"/>
        <dbReference type="ChEBI" id="CHEBI:15378"/>
        <dbReference type="ChEBI" id="CHEBI:25629"/>
        <dbReference type="ChEBI" id="CHEBI:75466"/>
        <dbReference type="ChEBI" id="CHEBI:77623"/>
    </reaction>
    <physiologicalReaction direction="left-to-right" evidence="24">
        <dbReference type="Rhea" id="RHEA:41112"/>
    </physiologicalReaction>
</comment>
<feature type="chain" id="PRO_5040277651" description="Phospholipase B1, membrane-associated" evidence="43">
    <location>
        <begin position="41"/>
        <end position="450"/>
    </location>
</feature>
<evidence type="ECO:0000256" key="12">
    <source>
        <dbReference type="ARBA" id="ARBA00023180"/>
    </source>
</evidence>
<comment type="catalytic activity">
    <reaction evidence="40">
        <text>1,2-dihexadecanoyl-sn-glycero-3-phosphocholine + 2 H2O = sn-glycerol 3-phosphocholine + 2 hexadecanoate + 2 H(+)</text>
        <dbReference type="Rhea" id="RHEA:40975"/>
        <dbReference type="ChEBI" id="CHEBI:7896"/>
        <dbReference type="ChEBI" id="CHEBI:15377"/>
        <dbReference type="ChEBI" id="CHEBI:15378"/>
        <dbReference type="ChEBI" id="CHEBI:16870"/>
        <dbReference type="ChEBI" id="CHEBI:72999"/>
    </reaction>
    <physiologicalReaction direction="left-to-right" evidence="40">
        <dbReference type="Rhea" id="RHEA:40976"/>
    </physiologicalReaction>
</comment>
<dbReference type="Proteomes" id="UP001152759">
    <property type="component" value="Chromosome 3"/>
</dbReference>
<dbReference type="GO" id="GO:0004623">
    <property type="term" value="F:phospholipase A2 activity"/>
    <property type="evidence" value="ECO:0007669"/>
    <property type="project" value="UniProtKB-EC"/>
</dbReference>
<evidence type="ECO:0000256" key="19">
    <source>
        <dbReference type="ARBA" id="ARBA00033022"/>
    </source>
</evidence>
<dbReference type="CDD" id="cd01824">
    <property type="entry name" value="Phospholipase_B_like"/>
    <property type="match status" value="1"/>
</dbReference>
<evidence type="ECO:0000256" key="17">
    <source>
        <dbReference type="ARBA" id="ARBA00031182"/>
    </source>
</evidence>
<evidence type="ECO:0000256" key="7">
    <source>
        <dbReference type="ARBA" id="ARBA00022737"/>
    </source>
</evidence>
<dbReference type="InterPro" id="IPR001087">
    <property type="entry name" value="GDSL"/>
</dbReference>
<accession>A0A9P0A9B8</accession>
<dbReference type="PANTHER" id="PTHR21325:SF31">
    <property type="entry name" value="GH22081P-RELATED"/>
    <property type="match status" value="1"/>
</dbReference>
<evidence type="ECO:0000256" key="39">
    <source>
        <dbReference type="ARBA" id="ARBA00048939"/>
    </source>
</evidence>
<comment type="function">
    <text evidence="20">Calcium-independent membrane-associated phospholipase that catalyzes complete diacylation of phospholipids by hydrolyzing both sn-1 and sn-2 fatty acyl chains attached to the glycerol backbone (phospholipase B activity). Has dual phospholipase and lysophospholipase activities toward diacylphospholipids. Preferentially cleaves sn-2 ester bonds over sn-1 bonds. Acts as a lipase toward glycerolipid substrates. Hydrolyzes fatty acyl chains of diacylglycerols with preference for the sn-2 position and of triacylglycerols with not positional selectivity. May also hydrolyze long chain retinyl esters such as retinyl palmitate. May contribute to digestion of dietary phospholipids, glycerolipids and retinoids, facilitating lipid absorption at the brush border.</text>
</comment>
<name>A0A9P0A9B8_BEMTA</name>
<comment type="catalytic activity">
    <reaction evidence="31">
        <text>1-octadecanoyl-2-(9Z,12Z)-octadecadienoyl-sn-glycerol + H2O = 1-octadecanoyl-sn-glycerol + (9Z,12Z)-octadecadienoate + H(+)</text>
        <dbReference type="Rhea" id="RHEA:40927"/>
        <dbReference type="ChEBI" id="CHEBI:15377"/>
        <dbReference type="ChEBI" id="CHEBI:15378"/>
        <dbReference type="ChEBI" id="CHEBI:30245"/>
        <dbReference type="ChEBI" id="CHEBI:75550"/>
        <dbReference type="ChEBI" id="CHEBI:77097"/>
    </reaction>
    <physiologicalReaction direction="left-to-right" evidence="31">
        <dbReference type="Rhea" id="RHEA:40928"/>
    </physiologicalReaction>
</comment>
<evidence type="ECO:0000256" key="14">
    <source>
        <dbReference type="ARBA" id="ARBA00023408"/>
    </source>
</evidence>
<evidence type="ECO:0000256" key="23">
    <source>
        <dbReference type="ARBA" id="ARBA00047438"/>
    </source>
</evidence>
<evidence type="ECO:0000256" key="6">
    <source>
        <dbReference type="ARBA" id="ARBA00022729"/>
    </source>
</evidence>
<keyword evidence="5" id="KW-0812">Transmembrane</keyword>
<evidence type="ECO:0000256" key="20">
    <source>
        <dbReference type="ARBA" id="ARBA00045916"/>
    </source>
</evidence>
<evidence type="ECO:0000256" key="4">
    <source>
        <dbReference type="ARBA" id="ARBA00022475"/>
    </source>
</evidence>
<keyword evidence="9" id="KW-1133">Transmembrane helix</keyword>
<feature type="signal peptide" evidence="43">
    <location>
        <begin position="1"/>
        <end position="40"/>
    </location>
</feature>
<dbReference type="Gene3D" id="3.40.50.1110">
    <property type="entry name" value="SGNH hydrolase"/>
    <property type="match status" value="1"/>
</dbReference>
<evidence type="ECO:0000256" key="43">
    <source>
        <dbReference type="SAM" id="SignalP"/>
    </source>
</evidence>
<dbReference type="GO" id="GO:0004806">
    <property type="term" value="F:triacylglycerol lipase activity"/>
    <property type="evidence" value="ECO:0007669"/>
    <property type="project" value="UniProtKB-EC"/>
</dbReference>
<comment type="catalytic activity">
    <reaction evidence="21">
        <text>1-hexadecanoyl-2-(9Z)-octadecenoyl-3-octadecanoyl-sn-glycerol + H2O = 2-(9Z-octadecenoyl)-3-octadecanoyl-sn-glycerol + hexadecanoate + H(+)</text>
        <dbReference type="Rhea" id="RHEA:41107"/>
        <dbReference type="ChEBI" id="CHEBI:7896"/>
        <dbReference type="ChEBI" id="CHEBI:15377"/>
        <dbReference type="ChEBI" id="CHEBI:15378"/>
        <dbReference type="ChEBI" id="CHEBI:75558"/>
        <dbReference type="ChEBI" id="CHEBI:77623"/>
    </reaction>
    <physiologicalReaction direction="left-to-right" evidence="21">
        <dbReference type="Rhea" id="RHEA:41108"/>
    </physiologicalReaction>
</comment>
<evidence type="ECO:0000256" key="33">
    <source>
        <dbReference type="ARBA" id="ARBA00048454"/>
    </source>
</evidence>
<comment type="catalytic activity">
    <reaction evidence="23">
        <text>1-(9Z-octadecenoyl)-glycerol + H2O = glycerol + (9Z)-octadecenoate + H(+)</text>
        <dbReference type="Rhea" id="RHEA:38487"/>
        <dbReference type="ChEBI" id="CHEBI:15377"/>
        <dbReference type="ChEBI" id="CHEBI:15378"/>
        <dbReference type="ChEBI" id="CHEBI:17754"/>
        <dbReference type="ChEBI" id="CHEBI:30823"/>
        <dbReference type="ChEBI" id="CHEBI:75342"/>
    </reaction>
    <physiologicalReaction direction="left-to-right" evidence="23">
        <dbReference type="Rhea" id="RHEA:38488"/>
    </physiologicalReaction>
</comment>
<dbReference type="Pfam" id="PF00657">
    <property type="entry name" value="Lipase_GDSL"/>
    <property type="match status" value="1"/>
</dbReference>
<organism evidence="44 45">
    <name type="scientific">Bemisia tabaci</name>
    <name type="common">Sweetpotato whitefly</name>
    <name type="synonym">Aleurodes tabaci</name>
    <dbReference type="NCBI Taxonomy" id="7038"/>
    <lineage>
        <taxon>Eukaryota</taxon>
        <taxon>Metazoa</taxon>
        <taxon>Ecdysozoa</taxon>
        <taxon>Arthropoda</taxon>
        <taxon>Hexapoda</taxon>
        <taxon>Insecta</taxon>
        <taxon>Pterygota</taxon>
        <taxon>Neoptera</taxon>
        <taxon>Paraneoptera</taxon>
        <taxon>Hemiptera</taxon>
        <taxon>Sternorrhyncha</taxon>
        <taxon>Aleyrodoidea</taxon>
        <taxon>Aleyrodidae</taxon>
        <taxon>Aleyrodinae</taxon>
        <taxon>Bemisia</taxon>
    </lineage>
</organism>
<dbReference type="InterPro" id="IPR035547">
    <property type="entry name" value="Phospholipase_B"/>
</dbReference>
<evidence type="ECO:0000256" key="11">
    <source>
        <dbReference type="ARBA" id="ARBA00023136"/>
    </source>
</evidence>
<comment type="catalytic activity">
    <reaction evidence="41">
        <text>1,3-di-(9Z-octadecenoyl)-glycerol + H2O = 1-(9Z-octadecenoyl)-glycerol + (9Z)-octadecenoate + H(+)</text>
        <dbReference type="Rhea" id="RHEA:39939"/>
        <dbReference type="ChEBI" id="CHEBI:15377"/>
        <dbReference type="ChEBI" id="CHEBI:15378"/>
        <dbReference type="ChEBI" id="CHEBI:30823"/>
        <dbReference type="ChEBI" id="CHEBI:75342"/>
        <dbReference type="ChEBI" id="CHEBI:75735"/>
    </reaction>
    <physiologicalReaction direction="left-to-right" evidence="41">
        <dbReference type="Rhea" id="RHEA:39940"/>
    </physiologicalReaction>
</comment>
<dbReference type="FunFam" id="3.40.50.1110:FF:000005">
    <property type="entry name" value="Phospholipase B1"/>
    <property type="match status" value="1"/>
</dbReference>
<keyword evidence="10" id="KW-0443">Lipid metabolism</keyword>
<evidence type="ECO:0000256" key="40">
    <source>
        <dbReference type="ARBA" id="ARBA00049363"/>
    </source>
</evidence>
<comment type="catalytic activity">
    <reaction evidence="35">
        <text>1-hexadecanoyl-sn-glycero-3-phosphocholine + H2O = sn-glycerol 3-phosphocholine + hexadecanoate + H(+)</text>
        <dbReference type="Rhea" id="RHEA:40435"/>
        <dbReference type="ChEBI" id="CHEBI:7896"/>
        <dbReference type="ChEBI" id="CHEBI:15377"/>
        <dbReference type="ChEBI" id="CHEBI:15378"/>
        <dbReference type="ChEBI" id="CHEBI:16870"/>
        <dbReference type="ChEBI" id="CHEBI:72998"/>
    </reaction>
    <physiologicalReaction direction="left-to-right" evidence="35">
        <dbReference type="Rhea" id="RHEA:40436"/>
    </physiologicalReaction>
</comment>
<evidence type="ECO:0000256" key="21">
    <source>
        <dbReference type="ARBA" id="ARBA00047324"/>
    </source>
</evidence>
<reference evidence="44" key="1">
    <citation type="submission" date="2021-12" db="EMBL/GenBank/DDBJ databases">
        <authorList>
            <person name="King R."/>
        </authorList>
    </citation>
    <scope>NUCLEOTIDE SEQUENCE</scope>
</reference>